<dbReference type="AlphaFoldDB" id="A0AAV6V5S2"/>
<name>A0AAV6V5S2_9ARAC</name>
<gene>
    <name evidence="3" type="ORF">JTE90_010864</name>
</gene>
<dbReference type="PANTHER" id="PTHR37984">
    <property type="entry name" value="PROTEIN CBG26694"/>
    <property type="match status" value="1"/>
</dbReference>
<reference evidence="3 4" key="1">
    <citation type="journal article" date="2022" name="Nat. Ecol. Evol.">
        <title>A masculinizing supergene underlies an exaggerated male reproductive morph in a spider.</title>
        <authorList>
            <person name="Hendrickx F."/>
            <person name="De Corte Z."/>
            <person name="Sonet G."/>
            <person name="Van Belleghem S.M."/>
            <person name="Kostlbacher S."/>
            <person name="Vangestel C."/>
        </authorList>
    </citation>
    <scope>NUCLEOTIDE SEQUENCE [LARGE SCALE GENOMIC DNA]</scope>
    <source>
        <strain evidence="3">W744_W776</strain>
    </source>
</reference>
<evidence type="ECO:0000256" key="1">
    <source>
        <dbReference type="ARBA" id="ARBA00023268"/>
    </source>
</evidence>
<dbReference type="InterPro" id="IPR041577">
    <property type="entry name" value="RT_RNaseH_2"/>
</dbReference>
<dbReference type="GO" id="GO:0071897">
    <property type="term" value="P:DNA biosynthetic process"/>
    <property type="evidence" value="ECO:0007669"/>
    <property type="project" value="UniProtKB-ARBA"/>
</dbReference>
<accession>A0AAV6V5S2</accession>
<proteinExistence type="predicted"/>
<dbReference type="InterPro" id="IPR043128">
    <property type="entry name" value="Rev_trsase/Diguanyl_cyclase"/>
</dbReference>
<keyword evidence="4" id="KW-1185">Reference proteome</keyword>
<keyword evidence="1" id="KW-0511">Multifunctional enzyme</keyword>
<evidence type="ECO:0000313" key="3">
    <source>
        <dbReference type="EMBL" id="KAG8191006.1"/>
    </source>
</evidence>
<organism evidence="3 4">
    <name type="scientific">Oedothorax gibbosus</name>
    <dbReference type="NCBI Taxonomy" id="931172"/>
    <lineage>
        <taxon>Eukaryota</taxon>
        <taxon>Metazoa</taxon>
        <taxon>Ecdysozoa</taxon>
        <taxon>Arthropoda</taxon>
        <taxon>Chelicerata</taxon>
        <taxon>Arachnida</taxon>
        <taxon>Araneae</taxon>
        <taxon>Araneomorphae</taxon>
        <taxon>Entelegynae</taxon>
        <taxon>Araneoidea</taxon>
        <taxon>Linyphiidae</taxon>
        <taxon>Erigoninae</taxon>
        <taxon>Oedothorax</taxon>
    </lineage>
</organism>
<dbReference type="GO" id="GO:0003824">
    <property type="term" value="F:catalytic activity"/>
    <property type="evidence" value="ECO:0007669"/>
    <property type="project" value="UniProtKB-KW"/>
</dbReference>
<dbReference type="PANTHER" id="PTHR37984:SF5">
    <property type="entry name" value="PROTEIN NYNRIN-LIKE"/>
    <property type="match status" value="1"/>
</dbReference>
<feature type="domain" description="Reverse transcriptase/retrotransposon-derived protein RNase H-like" evidence="2">
    <location>
        <begin position="109"/>
        <end position="162"/>
    </location>
</feature>
<evidence type="ECO:0000313" key="4">
    <source>
        <dbReference type="Proteomes" id="UP000827092"/>
    </source>
</evidence>
<dbReference type="InterPro" id="IPR050951">
    <property type="entry name" value="Retrovirus_Pol_polyprotein"/>
</dbReference>
<dbReference type="Proteomes" id="UP000827092">
    <property type="component" value="Unassembled WGS sequence"/>
</dbReference>
<dbReference type="EMBL" id="JAFNEN010000169">
    <property type="protein sequence ID" value="KAG8191006.1"/>
    <property type="molecule type" value="Genomic_DNA"/>
</dbReference>
<dbReference type="InterPro" id="IPR043502">
    <property type="entry name" value="DNA/RNA_pol_sf"/>
</dbReference>
<evidence type="ECO:0000259" key="2">
    <source>
        <dbReference type="Pfam" id="PF17919"/>
    </source>
</evidence>
<dbReference type="Gene3D" id="3.30.70.270">
    <property type="match status" value="1"/>
</dbReference>
<sequence>MPSYSDVEAAEISDPIVYTRMIASHLEANQRKKLKDLLENFQDSFHRGPRKQTPKINVKHKIDTGNHTAVSQRPYRATGVSARVIRDFCSRAKPLQELLKGGSKFYWKAESFDDLKKALTSRPVLALFDENSPTELHTDASRYGIGGAVLVQQQKGKERVIANGPCLKQKGTIRQLNANAWQLYGQ</sequence>
<dbReference type="SUPFAM" id="SSF56672">
    <property type="entry name" value="DNA/RNA polymerases"/>
    <property type="match status" value="1"/>
</dbReference>
<protein>
    <recommendedName>
        <fullName evidence="2">Reverse transcriptase/retrotransposon-derived protein RNase H-like domain-containing protein</fullName>
    </recommendedName>
</protein>
<comment type="caution">
    <text evidence="3">The sequence shown here is derived from an EMBL/GenBank/DDBJ whole genome shotgun (WGS) entry which is preliminary data.</text>
</comment>
<dbReference type="Pfam" id="PF17919">
    <property type="entry name" value="RT_RNaseH_2"/>
    <property type="match status" value="1"/>
</dbReference>